<dbReference type="HAMAP" id="MF_01635">
    <property type="entry name" value="UbiA"/>
    <property type="match status" value="1"/>
</dbReference>
<evidence type="ECO:0000256" key="4">
    <source>
        <dbReference type="ARBA" id="ARBA00022475"/>
    </source>
</evidence>
<evidence type="ECO:0000256" key="11">
    <source>
        <dbReference type="HAMAP-Rule" id="MF_01635"/>
    </source>
</evidence>
<comment type="subcellular location">
    <subcellularLocation>
        <location evidence="11">Cell inner membrane</location>
        <topology evidence="11">Multi-pass membrane protein</topology>
    </subcellularLocation>
    <subcellularLocation>
        <location evidence="2">Membrane</location>
        <topology evidence="2">Multi-pass membrane protein</topology>
    </subcellularLocation>
</comment>
<name>A0A212QMW1_RHOAC</name>
<evidence type="ECO:0000256" key="6">
    <source>
        <dbReference type="ARBA" id="ARBA00022679"/>
    </source>
</evidence>
<organism evidence="13 14">
    <name type="scientific">Rhodoblastus acidophilus</name>
    <name type="common">Rhodopseudomonas acidophila</name>
    <dbReference type="NCBI Taxonomy" id="1074"/>
    <lineage>
        <taxon>Bacteria</taxon>
        <taxon>Pseudomonadati</taxon>
        <taxon>Pseudomonadota</taxon>
        <taxon>Alphaproteobacteria</taxon>
        <taxon>Hyphomicrobiales</taxon>
        <taxon>Rhodoblastaceae</taxon>
        <taxon>Rhodoblastus</taxon>
    </lineage>
</organism>
<dbReference type="UniPathway" id="UPA00232"/>
<feature type="transmembrane region" description="Helical" evidence="11">
    <location>
        <begin position="271"/>
        <end position="290"/>
    </location>
</feature>
<dbReference type="PROSITE" id="PS00943">
    <property type="entry name" value="UBIA"/>
    <property type="match status" value="1"/>
</dbReference>
<evidence type="ECO:0000313" key="13">
    <source>
        <dbReference type="EMBL" id="SNB60571.1"/>
    </source>
</evidence>
<dbReference type="GO" id="GO:0008412">
    <property type="term" value="F:4-hydroxybenzoate polyprenyltransferase activity"/>
    <property type="evidence" value="ECO:0007669"/>
    <property type="project" value="UniProtKB-UniRule"/>
</dbReference>
<dbReference type="InterPro" id="IPR006370">
    <property type="entry name" value="HB_polyprenyltransferase-like"/>
</dbReference>
<dbReference type="InterPro" id="IPR030470">
    <property type="entry name" value="UbiA_prenylTrfase_CS"/>
</dbReference>
<comment type="pathway">
    <text evidence="11">Cofactor biosynthesis; ubiquinone biosynthesis.</text>
</comment>
<protein>
    <recommendedName>
        <fullName evidence="11 12">4-hydroxybenzoate octaprenyltransferase</fullName>
        <ecNumber evidence="11 12">2.5.1.39</ecNumber>
    </recommendedName>
    <alternativeName>
        <fullName evidence="11">4-HB polyprenyltransferase</fullName>
    </alternativeName>
</protein>
<keyword evidence="9 11" id="KW-1133">Transmembrane helix</keyword>
<evidence type="ECO:0000256" key="8">
    <source>
        <dbReference type="ARBA" id="ARBA00022692"/>
    </source>
</evidence>
<dbReference type="Pfam" id="PF01040">
    <property type="entry name" value="UbiA"/>
    <property type="match status" value="1"/>
</dbReference>
<reference evidence="14" key="1">
    <citation type="submission" date="2017-06" db="EMBL/GenBank/DDBJ databases">
        <authorList>
            <person name="Varghese N."/>
            <person name="Submissions S."/>
        </authorList>
    </citation>
    <scope>NUCLEOTIDE SEQUENCE [LARGE SCALE GENOMIC DNA]</scope>
    <source>
        <strain evidence="14">DSM 137</strain>
    </source>
</reference>
<dbReference type="Gene3D" id="1.20.120.1780">
    <property type="entry name" value="UbiA prenyltransferase"/>
    <property type="match status" value="1"/>
</dbReference>
<feature type="transmembrane region" description="Helical" evidence="11">
    <location>
        <begin position="167"/>
        <end position="188"/>
    </location>
</feature>
<comment type="function">
    <text evidence="11">Catalyzes the prenylation of para-hydroxybenzoate (PHB) with an all-trans polyprenyl group. Mediates the second step in the final reaction sequence of ubiquinone-8 (UQ-8) biosynthesis, which is the condensation of the polyisoprenoid side chain with PHB, generating the first membrane-bound Q intermediate 3-octaprenyl-4-hydroxybenzoate.</text>
</comment>
<feature type="transmembrane region" description="Helical" evidence="11">
    <location>
        <begin position="89"/>
        <end position="111"/>
    </location>
</feature>
<evidence type="ECO:0000256" key="10">
    <source>
        <dbReference type="ARBA" id="ARBA00023136"/>
    </source>
</evidence>
<dbReference type="NCBIfam" id="TIGR01474">
    <property type="entry name" value="ubiA_proteo"/>
    <property type="match status" value="1"/>
</dbReference>
<keyword evidence="14" id="KW-1185">Reference proteome</keyword>
<dbReference type="PANTHER" id="PTHR11048:SF28">
    <property type="entry name" value="4-HYDROXYBENZOATE POLYPRENYLTRANSFERASE, MITOCHONDRIAL"/>
    <property type="match status" value="1"/>
</dbReference>
<keyword evidence="8 11" id="KW-0812">Transmembrane</keyword>
<feature type="transmembrane region" description="Helical" evidence="11">
    <location>
        <begin position="142"/>
        <end position="161"/>
    </location>
</feature>
<feature type="transmembrane region" description="Helical" evidence="11">
    <location>
        <begin position="200"/>
        <end position="220"/>
    </location>
</feature>
<evidence type="ECO:0000256" key="2">
    <source>
        <dbReference type="ARBA" id="ARBA00004141"/>
    </source>
</evidence>
<dbReference type="GO" id="GO:0006744">
    <property type="term" value="P:ubiquinone biosynthetic process"/>
    <property type="evidence" value="ECO:0007669"/>
    <property type="project" value="UniProtKB-UniRule"/>
</dbReference>
<comment type="similarity">
    <text evidence="3 11">Belongs to the UbiA prenyltransferase family.</text>
</comment>
<evidence type="ECO:0000256" key="5">
    <source>
        <dbReference type="ARBA" id="ARBA00022519"/>
    </source>
</evidence>
<keyword evidence="6 11" id="KW-0808">Transferase</keyword>
<feature type="transmembrane region" description="Helical" evidence="11">
    <location>
        <begin position="44"/>
        <end position="68"/>
    </location>
</feature>
<feature type="transmembrane region" description="Helical" evidence="11">
    <location>
        <begin position="117"/>
        <end position="133"/>
    </location>
</feature>
<dbReference type="CDD" id="cd13959">
    <property type="entry name" value="PT_UbiA_COQ2"/>
    <property type="match status" value="1"/>
</dbReference>
<comment type="catalytic activity">
    <reaction evidence="11">
        <text>all-trans-octaprenyl diphosphate + 4-hydroxybenzoate = 4-hydroxy-3-(all-trans-octaprenyl)benzoate + diphosphate</text>
        <dbReference type="Rhea" id="RHEA:27782"/>
        <dbReference type="ChEBI" id="CHEBI:1617"/>
        <dbReference type="ChEBI" id="CHEBI:17879"/>
        <dbReference type="ChEBI" id="CHEBI:33019"/>
        <dbReference type="ChEBI" id="CHEBI:57711"/>
        <dbReference type="EC" id="2.5.1.39"/>
    </reaction>
</comment>
<keyword evidence="11" id="KW-0460">Magnesium</keyword>
<feature type="transmembrane region" description="Helical" evidence="11">
    <location>
        <begin position="226"/>
        <end position="250"/>
    </location>
</feature>
<accession>A0A212QMW1</accession>
<dbReference type="FunFam" id="1.20.120.1780:FF:000001">
    <property type="entry name" value="4-hydroxybenzoate octaprenyltransferase"/>
    <property type="match status" value="1"/>
</dbReference>
<dbReference type="InterPro" id="IPR000537">
    <property type="entry name" value="UbiA_prenyltransferase"/>
</dbReference>
<evidence type="ECO:0000256" key="3">
    <source>
        <dbReference type="ARBA" id="ARBA00005985"/>
    </source>
</evidence>
<keyword evidence="5 11" id="KW-0997">Cell inner membrane</keyword>
<dbReference type="PANTHER" id="PTHR11048">
    <property type="entry name" value="PRENYLTRANSFERASES"/>
    <property type="match status" value="1"/>
</dbReference>
<dbReference type="GO" id="GO:0005886">
    <property type="term" value="C:plasma membrane"/>
    <property type="evidence" value="ECO:0007669"/>
    <property type="project" value="UniProtKB-SubCell"/>
</dbReference>
<proteinExistence type="inferred from homology"/>
<dbReference type="InterPro" id="IPR039653">
    <property type="entry name" value="Prenyltransferase"/>
</dbReference>
<gene>
    <name evidence="11" type="primary">ubiA</name>
    <name evidence="13" type="ORF">SAMN06265338_101853</name>
</gene>
<dbReference type="EC" id="2.5.1.39" evidence="11 12"/>
<sequence>MPASWAPYVKLARLDRPVGWRLLLAPCLSSTCLAAINHAEKPHFGLMALFAIGSIAMRGAGSTLNDFIDRDIDAKVERTRDRPLASGQVTPRAVLLFLLAQCLIGLCVLLSLNTYSIVLGFVSLLPVAVYPFMKRITSWPQAVLGLAFSWGALIGWSAVAGELAAPAFWLYASSILWTIGYDTIYAVMDKKYDVEAGVKSTALLFGEHLVPCVALLYFGAALFAEIALLTAGAGVVAHLGMVAFAAHLVWQLRRVDLNDEAMALKLFRSNGTAGFLLVAGLLAENALFYFV</sequence>
<dbReference type="AlphaFoldDB" id="A0A212QMW1"/>
<keyword evidence="7 11" id="KW-0831">Ubiquinone biosynthesis</keyword>
<dbReference type="Proteomes" id="UP000198418">
    <property type="component" value="Unassembled WGS sequence"/>
</dbReference>
<evidence type="ECO:0000256" key="7">
    <source>
        <dbReference type="ARBA" id="ARBA00022688"/>
    </source>
</evidence>
<keyword evidence="10 11" id="KW-0472">Membrane</keyword>
<comment type="cofactor">
    <cofactor evidence="1 11">
        <name>Mg(2+)</name>
        <dbReference type="ChEBI" id="CHEBI:18420"/>
    </cofactor>
</comment>
<dbReference type="Gene3D" id="1.10.357.140">
    <property type="entry name" value="UbiA prenyltransferase"/>
    <property type="match status" value="1"/>
</dbReference>
<evidence type="ECO:0000313" key="14">
    <source>
        <dbReference type="Proteomes" id="UP000198418"/>
    </source>
</evidence>
<evidence type="ECO:0000256" key="9">
    <source>
        <dbReference type="ARBA" id="ARBA00022989"/>
    </source>
</evidence>
<dbReference type="RefSeq" id="WP_244593166.1">
    <property type="nucleotide sequence ID" value="NZ_FYDG01000001.1"/>
</dbReference>
<dbReference type="FunFam" id="1.10.357.140:FF:000008">
    <property type="entry name" value="4-hydroxybenzoate octaprenyltransferase"/>
    <property type="match status" value="1"/>
</dbReference>
<keyword evidence="4 11" id="KW-1003">Cell membrane</keyword>
<evidence type="ECO:0000256" key="1">
    <source>
        <dbReference type="ARBA" id="ARBA00001946"/>
    </source>
</evidence>
<dbReference type="EMBL" id="FYDG01000001">
    <property type="protein sequence ID" value="SNB60571.1"/>
    <property type="molecule type" value="Genomic_DNA"/>
</dbReference>
<evidence type="ECO:0000256" key="12">
    <source>
        <dbReference type="NCBIfam" id="TIGR01474"/>
    </source>
</evidence>
<dbReference type="InterPro" id="IPR044878">
    <property type="entry name" value="UbiA_sf"/>
</dbReference>